<gene>
    <name evidence="1" type="ORF">S06H3_57322</name>
</gene>
<dbReference type="Gene3D" id="3.40.50.300">
    <property type="entry name" value="P-loop containing nucleotide triphosphate hydrolases"/>
    <property type="match status" value="1"/>
</dbReference>
<dbReference type="EMBL" id="BARV01036982">
    <property type="protein sequence ID" value="GAI58313.1"/>
    <property type="molecule type" value="Genomic_DNA"/>
</dbReference>
<evidence type="ECO:0008006" key="2">
    <source>
        <dbReference type="Google" id="ProtNLM"/>
    </source>
</evidence>
<sequence>KASILEALNRLSKQFRQIILITHIEEIKDTLENIVEVSENEEGISSIKA</sequence>
<evidence type="ECO:0000313" key="1">
    <source>
        <dbReference type="EMBL" id="GAI58313.1"/>
    </source>
</evidence>
<protein>
    <recommendedName>
        <fullName evidence="2">RecF/RecN/SMC N-terminal domain-containing protein</fullName>
    </recommendedName>
</protein>
<comment type="caution">
    <text evidence="1">The sequence shown here is derived from an EMBL/GenBank/DDBJ whole genome shotgun (WGS) entry which is preliminary data.</text>
</comment>
<dbReference type="InterPro" id="IPR027417">
    <property type="entry name" value="P-loop_NTPase"/>
</dbReference>
<feature type="non-terminal residue" evidence="1">
    <location>
        <position position="1"/>
    </location>
</feature>
<name>X1PR41_9ZZZZ</name>
<dbReference type="AlphaFoldDB" id="X1PR41"/>
<proteinExistence type="predicted"/>
<organism evidence="1">
    <name type="scientific">marine sediment metagenome</name>
    <dbReference type="NCBI Taxonomy" id="412755"/>
    <lineage>
        <taxon>unclassified sequences</taxon>
        <taxon>metagenomes</taxon>
        <taxon>ecological metagenomes</taxon>
    </lineage>
</organism>
<reference evidence="1" key="1">
    <citation type="journal article" date="2014" name="Front. Microbiol.">
        <title>High frequency of phylogenetically diverse reductive dehalogenase-homologous genes in deep subseafloor sedimentary metagenomes.</title>
        <authorList>
            <person name="Kawai M."/>
            <person name="Futagami T."/>
            <person name="Toyoda A."/>
            <person name="Takaki Y."/>
            <person name="Nishi S."/>
            <person name="Hori S."/>
            <person name="Arai W."/>
            <person name="Tsubouchi T."/>
            <person name="Morono Y."/>
            <person name="Uchiyama I."/>
            <person name="Ito T."/>
            <person name="Fujiyama A."/>
            <person name="Inagaki F."/>
            <person name="Takami H."/>
        </authorList>
    </citation>
    <scope>NUCLEOTIDE SEQUENCE</scope>
    <source>
        <strain evidence="1">Expedition CK06-06</strain>
    </source>
</reference>
<accession>X1PR41</accession>